<name>A0A9X4QNG3_9BACL</name>
<gene>
    <name evidence="3" type="ORF">OMP38_19155</name>
</gene>
<keyword evidence="2" id="KW-0472">Membrane</keyword>
<proteinExistence type="predicted"/>
<accession>A0A9X4QNG3</accession>
<dbReference type="RefSeq" id="WP_277566516.1">
    <property type="nucleotide sequence ID" value="NZ_JAPDHZ010000003.1"/>
</dbReference>
<dbReference type="Proteomes" id="UP001153387">
    <property type="component" value="Unassembled WGS sequence"/>
</dbReference>
<evidence type="ECO:0000256" key="2">
    <source>
        <dbReference type="SAM" id="Phobius"/>
    </source>
</evidence>
<feature type="transmembrane region" description="Helical" evidence="2">
    <location>
        <begin position="47"/>
        <end position="66"/>
    </location>
</feature>
<keyword evidence="4" id="KW-1185">Reference proteome</keyword>
<evidence type="ECO:0000256" key="1">
    <source>
        <dbReference type="SAM" id="MobiDB-lite"/>
    </source>
</evidence>
<feature type="transmembrane region" description="Helical" evidence="2">
    <location>
        <begin position="256"/>
        <end position="278"/>
    </location>
</feature>
<dbReference type="EMBL" id="JAPDHZ010000003">
    <property type="protein sequence ID" value="MDG0792753.1"/>
    <property type="molecule type" value="Genomic_DNA"/>
</dbReference>
<keyword evidence="2" id="KW-1133">Transmembrane helix</keyword>
<feature type="region of interest" description="Disordered" evidence="1">
    <location>
        <begin position="71"/>
        <end position="110"/>
    </location>
</feature>
<evidence type="ECO:0000313" key="4">
    <source>
        <dbReference type="Proteomes" id="UP001153387"/>
    </source>
</evidence>
<evidence type="ECO:0000313" key="3">
    <source>
        <dbReference type="EMBL" id="MDG0792753.1"/>
    </source>
</evidence>
<protein>
    <submittedName>
        <fullName evidence="3">Uncharacterized protein</fullName>
    </submittedName>
</protein>
<sequence>MPSAGKRLLVALWLAVLLFTVGMIAAGWPRYWIYVAAETTPQGWLESVLLVLAAAVAALNAFAASLERGNGSAFGGRSREAGNSALDSNEARKTAQDSHHEAGGDGAGCAIERTEKARRISSRRAIRDRRRPFVRMDREAWRLGLDDHGRGLRLAGARRAVRAARAAAGPLLEADGHPAVALDGSGRLAHPVVRGLRAGGGMGVVAPAWQGQGRARFFAAGLVLAFCAVSMDTIDIRSLGKSSERLLQTIEECLETAAMTAFASAFLSVLTGRLSAWYNKASIRRDIRDGDAR</sequence>
<feature type="compositionally biased region" description="Basic and acidic residues" evidence="1">
    <location>
        <begin position="89"/>
        <end position="103"/>
    </location>
</feature>
<dbReference type="AlphaFoldDB" id="A0A9X4QNG3"/>
<comment type="caution">
    <text evidence="3">The sequence shown here is derived from an EMBL/GenBank/DDBJ whole genome shotgun (WGS) entry which is preliminary data.</text>
</comment>
<organism evidence="3 4">
    <name type="scientific">Cohnella ginsengisoli</name>
    <dbReference type="NCBI Taxonomy" id="425004"/>
    <lineage>
        <taxon>Bacteria</taxon>
        <taxon>Bacillati</taxon>
        <taxon>Bacillota</taxon>
        <taxon>Bacilli</taxon>
        <taxon>Bacillales</taxon>
        <taxon>Paenibacillaceae</taxon>
        <taxon>Cohnella</taxon>
    </lineage>
</organism>
<keyword evidence="2" id="KW-0812">Transmembrane</keyword>
<feature type="transmembrane region" description="Helical" evidence="2">
    <location>
        <begin position="217"/>
        <end position="236"/>
    </location>
</feature>
<reference evidence="3 4" key="1">
    <citation type="submission" date="2022-10" db="EMBL/GenBank/DDBJ databases">
        <title>Comparative genomic analysis of Cohnella hashimotonis sp. nov., isolated from the International Space Station.</title>
        <authorList>
            <person name="Simpson A."/>
            <person name="Venkateswaran K."/>
        </authorList>
    </citation>
    <scope>NUCLEOTIDE SEQUENCE [LARGE SCALE GENOMIC DNA]</scope>
    <source>
        <strain evidence="3 4">DSM 18997</strain>
    </source>
</reference>